<dbReference type="PANTHER" id="PTHR42686">
    <property type="entry name" value="GH17980P-RELATED"/>
    <property type="match status" value="1"/>
</dbReference>
<protein>
    <submittedName>
        <fullName evidence="2">Aldo/keto reductase</fullName>
    </submittedName>
</protein>
<dbReference type="InterPro" id="IPR036812">
    <property type="entry name" value="NAD(P)_OxRdtase_dom_sf"/>
</dbReference>
<organism evidence="2 3">
    <name type="scientific">Tenggerimyces flavus</name>
    <dbReference type="NCBI Taxonomy" id="1708749"/>
    <lineage>
        <taxon>Bacteria</taxon>
        <taxon>Bacillati</taxon>
        <taxon>Actinomycetota</taxon>
        <taxon>Actinomycetes</taxon>
        <taxon>Propionibacteriales</taxon>
        <taxon>Nocardioidaceae</taxon>
        <taxon>Tenggerimyces</taxon>
    </lineage>
</organism>
<accession>A0ABV7Y4L2</accession>
<gene>
    <name evidence="2" type="ORF">ACFOUW_01650</name>
</gene>
<evidence type="ECO:0000259" key="1">
    <source>
        <dbReference type="Pfam" id="PF00248"/>
    </source>
</evidence>
<dbReference type="PANTHER" id="PTHR42686:SF1">
    <property type="entry name" value="GH17980P-RELATED"/>
    <property type="match status" value="1"/>
</dbReference>
<keyword evidence="3" id="KW-1185">Reference proteome</keyword>
<evidence type="ECO:0000313" key="2">
    <source>
        <dbReference type="EMBL" id="MFC3759531.1"/>
    </source>
</evidence>
<dbReference type="SUPFAM" id="SSF51430">
    <property type="entry name" value="NAD(P)-linked oxidoreductase"/>
    <property type="match status" value="1"/>
</dbReference>
<dbReference type="Proteomes" id="UP001595699">
    <property type="component" value="Unassembled WGS sequence"/>
</dbReference>
<dbReference type="EMBL" id="JBHRZH010000001">
    <property type="protein sequence ID" value="MFC3759531.1"/>
    <property type="molecule type" value="Genomic_DNA"/>
</dbReference>
<dbReference type="CDD" id="cd19152">
    <property type="entry name" value="AKR_AKR15A"/>
    <property type="match status" value="1"/>
</dbReference>
<feature type="domain" description="NADP-dependent oxidoreductase" evidence="1">
    <location>
        <begin position="18"/>
        <end position="304"/>
    </location>
</feature>
<dbReference type="InterPro" id="IPR020471">
    <property type="entry name" value="AKR"/>
</dbReference>
<dbReference type="Pfam" id="PF00248">
    <property type="entry name" value="Aldo_ket_red"/>
    <property type="match status" value="1"/>
</dbReference>
<dbReference type="RefSeq" id="WP_205122089.1">
    <property type="nucleotide sequence ID" value="NZ_JAFBCM010000001.1"/>
</dbReference>
<proteinExistence type="predicted"/>
<dbReference type="InterPro" id="IPR023210">
    <property type="entry name" value="NADP_OxRdtase_dom"/>
</dbReference>
<reference evidence="3" key="1">
    <citation type="journal article" date="2019" name="Int. J. Syst. Evol. Microbiol.">
        <title>The Global Catalogue of Microorganisms (GCM) 10K type strain sequencing project: providing services to taxonomists for standard genome sequencing and annotation.</title>
        <authorList>
            <consortium name="The Broad Institute Genomics Platform"/>
            <consortium name="The Broad Institute Genome Sequencing Center for Infectious Disease"/>
            <person name="Wu L."/>
            <person name="Ma J."/>
        </authorList>
    </citation>
    <scope>NUCLEOTIDE SEQUENCE [LARGE SCALE GENOMIC DNA]</scope>
    <source>
        <strain evidence="3">CGMCC 4.7241</strain>
    </source>
</reference>
<comment type="caution">
    <text evidence="2">The sequence shown here is derived from an EMBL/GenBank/DDBJ whole genome shotgun (WGS) entry which is preliminary data.</text>
</comment>
<dbReference type="Gene3D" id="3.20.20.100">
    <property type="entry name" value="NADP-dependent oxidoreductase domain"/>
    <property type="match status" value="1"/>
</dbReference>
<name>A0ABV7Y4L2_9ACTN</name>
<sequence>MDASEVVPLGRTSVSVTRLGLGLASIGGLFTPVPKEQAVATIERAWDLGVRLFDTAPVYGYGRSETYAGLVLRSKPRHEFVLSTKVGRLLVPGGTDTQEIWADPPPGVGPKNDYSYAAVRQSIEDSLERLGLDRIDVLHVHDPEQDFPLAVGEAYYALADLRATGRIGAVSIGVNHADVAARYLREVEEPGLDAVLLAGRYSLLDQSGLDDLLPLCGERGVAVIAAGVFQGGILTSADAPPAATAWQRLCESFDVPLAAAAIQFPFTHPAVASVLVGARHPDEVEASVQGLATEVSDELWREAERVGLTPARAPKP</sequence>
<evidence type="ECO:0000313" key="3">
    <source>
        <dbReference type="Proteomes" id="UP001595699"/>
    </source>
</evidence>